<feature type="transmembrane region" description="Helical" evidence="1">
    <location>
        <begin position="12"/>
        <end position="32"/>
    </location>
</feature>
<dbReference type="Proteomes" id="UP000235015">
    <property type="component" value="Unassembled WGS sequence"/>
</dbReference>
<keyword evidence="1" id="KW-1133">Transmembrane helix</keyword>
<dbReference type="STRING" id="1111735.GCA_000428045_03740"/>
<feature type="transmembrane region" description="Helical" evidence="1">
    <location>
        <begin position="461"/>
        <end position="480"/>
    </location>
</feature>
<reference evidence="2 3" key="1">
    <citation type="submission" date="2017-11" db="EMBL/GenBank/DDBJ databases">
        <title>Genome-resolved metagenomics identifies genetic mobility, metabolic interactions, and unexpected diversity in perchlorate-reducing communities.</title>
        <authorList>
            <person name="Barnum T.P."/>
            <person name="Figueroa I.A."/>
            <person name="Carlstrom C.I."/>
            <person name="Lucas L.N."/>
            <person name="Engelbrektson A.L."/>
            <person name="Coates J.D."/>
        </authorList>
    </citation>
    <scope>NUCLEOTIDE SEQUENCE [LARGE SCALE GENOMIC DNA]</scope>
    <source>
        <strain evidence="2">BM301</strain>
    </source>
</reference>
<dbReference type="PANTHER" id="PTHR32063">
    <property type="match status" value="1"/>
</dbReference>
<evidence type="ECO:0000313" key="2">
    <source>
        <dbReference type="EMBL" id="PLX61773.1"/>
    </source>
</evidence>
<evidence type="ECO:0000313" key="3">
    <source>
        <dbReference type="Proteomes" id="UP000235015"/>
    </source>
</evidence>
<comment type="caution">
    <text evidence="2">The sequence shown here is derived from an EMBL/GenBank/DDBJ whole genome shotgun (WGS) entry which is preliminary data.</text>
</comment>
<dbReference type="Gene3D" id="3.30.70.1430">
    <property type="entry name" value="Multidrug efflux transporter AcrB pore domain"/>
    <property type="match status" value="2"/>
</dbReference>
<feature type="transmembrane region" description="Helical" evidence="1">
    <location>
        <begin position="331"/>
        <end position="350"/>
    </location>
</feature>
<dbReference type="InterPro" id="IPR001036">
    <property type="entry name" value="Acrflvin-R"/>
</dbReference>
<dbReference type="SUPFAM" id="SSF82693">
    <property type="entry name" value="Multidrug efflux transporter AcrB pore domain, PN1, PN2, PC1 and PC2 subdomains"/>
    <property type="match status" value="3"/>
</dbReference>
<dbReference type="Gene3D" id="3.30.70.1440">
    <property type="entry name" value="Multidrug efflux transporter AcrB pore domain"/>
    <property type="match status" value="1"/>
</dbReference>
<dbReference type="Gene3D" id="1.20.1640.10">
    <property type="entry name" value="Multidrug efflux transporter AcrB transmembrane domain"/>
    <property type="match status" value="2"/>
</dbReference>
<feature type="transmembrane region" description="Helical" evidence="1">
    <location>
        <begin position="915"/>
        <end position="936"/>
    </location>
</feature>
<dbReference type="PRINTS" id="PR00702">
    <property type="entry name" value="ACRIFLAVINRP"/>
</dbReference>
<gene>
    <name evidence="2" type="ORF">C0630_09555</name>
</gene>
<dbReference type="SUPFAM" id="SSF82714">
    <property type="entry name" value="Multidrug efflux transporter AcrB TolC docking domain, DN and DC subdomains"/>
    <property type="match status" value="2"/>
</dbReference>
<dbReference type="RefSeq" id="WP_273439097.1">
    <property type="nucleotide sequence ID" value="NZ_PKUN01000010.1"/>
</dbReference>
<dbReference type="SUPFAM" id="SSF82866">
    <property type="entry name" value="Multidrug efflux transporter AcrB transmembrane domain"/>
    <property type="match status" value="2"/>
</dbReference>
<accession>A0A2N6CWY1</accession>
<dbReference type="GO" id="GO:0042910">
    <property type="term" value="F:xenobiotic transmembrane transporter activity"/>
    <property type="evidence" value="ECO:0007669"/>
    <property type="project" value="TreeGrafter"/>
</dbReference>
<feature type="transmembrane region" description="Helical" evidence="1">
    <location>
        <begin position="357"/>
        <end position="377"/>
    </location>
</feature>
<feature type="transmembrane region" description="Helical" evidence="1">
    <location>
        <begin position="964"/>
        <end position="983"/>
    </location>
</feature>
<feature type="transmembrane region" description="Helical" evidence="1">
    <location>
        <begin position="531"/>
        <end position="550"/>
    </location>
</feature>
<dbReference type="PANTHER" id="PTHR32063:SF0">
    <property type="entry name" value="SWARMING MOTILITY PROTEIN SWRC"/>
    <property type="match status" value="1"/>
</dbReference>
<keyword evidence="1" id="KW-0472">Membrane</keyword>
<dbReference type="GO" id="GO:0005886">
    <property type="term" value="C:plasma membrane"/>
    <property type="evidence" value="ECO:0007669"/>
    <property type="project" value="TreeGrafter"/>
</dbReference>
<feature type="transmembrane region" description="Helical" evidence="1">
    <location>
        <begin position="859"/>
        <end position="878"/>
    </location>
</feature>
<protein>
    <submittedName>
        <fullName evidence="2">Acriflavin resistance protein</fullName>
    </submittedName>
</protein>
<feature type="transmembrane region" description="Helical" evidence="1">
    <location>
        <begin position="383"/>
        <end position="408"/>
    </location>
</feature>
<keyword evidence="1" id="KW-0812">Transmembrane</keyword>
<feature type="transmembrane region" description="Helical" evidence="1">
    <location>
        <begin position="890"/>
        <end position="909"/>
    </location>
</feature>
<dbReference type="EMBL" id="PKUN01000010">
    <property type="protein sequence ID" value="PLX61773.1"/>
    <property type="molecule type" value="Genomic_DNA"/>
</dbReference>
<name>A0A2N6CWY1_9GAMM</name>
<feature type="transmembrane region" description="Helical" evidence="1">
    <location>
        <begin position="429"/>
        <end position="449"/>
    </location>
</feature>
<organism evidence="2 3">
    <name type="scientific">Sedimenticola selenatireducens</name>
    <dbReference type="NCBI Taxonomy" id="191960"/>
    <lineage>
        <taxon>Bacteria</taxon>
        <taxon>Pseudomonadati</taxon>
        <taxon>Pseudomonadota</taxon>
        <taxon>Gammaproteobacteria</taxon>
        <taxon>Chromatiales</taxon>
        <taxon>Sedimenticolaceae</taxon>
        <taxon>Sedimenticola</taxon>
    </lineage>
</organism>
<dbReference type="Gene3D" id="3.30.2090.10">
    <property type="entry name" value="Multidrug efflux transporter AcrB TolC docking domain, DN and DC subdomains"/>
    <property type="match status" value="2"/>
</dbReference>
<proteinExistence type="predicted"/>
<evidence type="ECO:0000256" key="1">
    <source>
        <dbReference type="SAM" id="Phobius"/>
    </source>
</evidence>
<dbReference type="Pfam" id="PF00873">
    <property type="entry name" value="ACR_tran"/>
    <property type="match status" value="1"/>
</dbReference>
<dbReference type="AlphaFoldDB" id="A0A2N6CWY1"/>
<dbReference type="InterPro" id="IPR027463">
    <property type="entry name" value="AcrB_DN_DC_subdom"/>
</dbReference>
<dbReference type="Gene3D" id="3.30.70.1320">
    <property type="entry name" value="Multidrug efflux transporter AcrB pore domain like"/>
    <property type="match status" value="1"/>
</dbReference>
<sequence>MNLARTSVRRPVFTSMLALIVVVLGAVALSRLQIDLLPSIELPTLTVRTEYEGADPIVMERLVTQIVEEIVATVPGVEEMTSTSYEGNSRVRVSFGWGSDIDTAAIDVQATLEDEVSELPDDIVGPRVSKFDVYSYPVVILGISSKLDPVELTQIIEQQIRYRFARVPGVAQVDPWGGFNREVRVELDPVKLNALGLPLNDILSAIRDANLDLPAGKLEQGRYQITLRAPAEFSDLEQIRNTVVGQREGAVITLGQIAKIRDTYEKLTRIIRVNGEQGVRIAIRKQSGANTVEVARRVLDEVAEGNQAFPQIRITPVINQGNFIERAIANVARSVLYGGSLAVLVLLFFLRNLRSTLVISLAIPISMLATFGLLYFGGFTLNLMTLGGLALGVGMMVDSSVVVLENIFRRQQETGESPATAAVKGTGEVASAVVAGTVTTLVIFLPLIFVRGVSGVLFKELAYVIMFSLFCSLLVSLSLVPMLGSRLLKQQPVATGSSWRARLAARAGAGCEAMENSYHTLLTTVLHQRSITILSALIIFTASLFLAPLIGTEFMPPSDEGEVRISGEMEVGTRLDLIDQQTRLMEEIVYSAVPESVSSVVSVVTSGSRGSSKATGEISLSLLPVTQRNRSNQEIANDLRSKLDNRIPGMKIRVRAPQGQFLLERLLASVEGVTIEVRGYDIDTLVLLAQQVSTAIADVTGVTDIELSREAGIPQQEIHVKRDKISDLGLSVRDVTEVIETAVAGSKAGEFRVEGNAYRILVQLEDAEKRSLDEILDLTLRTPGGEMVVLRNLVDSAPGEGPATIERKDQQRLITVTANVADRDLGSVAADIQTRLNQIPRPMGYDLLISGNFEEQQKAFGELLVSLLLALLLVYMVLASQYESLGDPLVVMLSVPLAAIGVLVTLFLTETTLNLQSAIGCIMLGGIVVNNAILLVDQAGQLRRSGLDTDTALAEAGRRRLRPVLMTTLTTILALLPLAFGIGEGADAQAPLARAVIGGLSVSTLITLVLIPAVYSIFHHQSAVQKTEGTAGQNS</sequence>
<feature type="transmembrane region" description="Helical" evidence="1">
    <location>
        <begin position="995"/>
        <end position="1018"/>
    </location>
</feature>